<proteinExistence type="inferred from homology"/>
<evidence type="ECO:0000313" key="16">
    <source>
        <dbReference type="EMBL" id="KAK9842752.1"/>
    </source>
</evidence>
<dbReference type="AlphaFoldDB" id="A0AAW1SAA7"/>
<feature type="compositionally biased region" description="Polar residues" evidence="14">
    <location>
        <begin position="141"/>
        <end position="153"/>
    </location>
</feature>
<keyword evidence="7" id="KW-0150">Chloroplast</keyword>
<evidence type="ECO:0000256" key="8">
    <source>
        <dbReference type="ARBA" id="ARBA00022640"/>
    </source>
</evidence>
<keyword evidence="17" id="KW-1185">Reference proteome</keyword>
<dbReference type="Pfam" id="PF08323">
    <property type="entry name" value="Glyco_transf_5"/>
    <property type="match status" value="1"/>
</dbReference>
<dbReference type="InterPro" id="IPR013534">
    <property type="entry name" value="Starch_synth_cat_dom"/>
</dbReference>
<dbReference type="Pfam" id="PF13692">
    <property type="entry name" value="Glyco_trans_1_4"/>
    <property type="match status" value="1"/>
</dbReference>
<comment type="pathway">
    <text evidence="4">Glycan biosynthesis; starch biosynthesis.</text>
</comment>
<evidence type="ECO:0000256" key="10">
    <source>
        <dbReference type="ARBA" id="ARBA00022679"/>
    </source>
</evidence>
<protein>
    <recommendedName>
        <fullName evidence="6">starch synthase</fullName>
        <ecNumber evidence="6">2.4.1.21</ecNumber>
    </recommendedName>
</protein>
<evidence type="ECO:0000256" key="2">
    <source>
        <dbReference type="ARBA" id="ARBA00004229"/>
    </source>
</evidence>
<gene>
    <name evidence="16" type="ORF">WJX74_001802</name>
</gene>
<sequence length="725" mass="78295">MLTTEDPQGLNDEIARLQRENQLMQQLLAGQSQTAEDNTEKVPGQASAEEEAAESTASARGGSVDNDNGPMPATAAGTSTRVPSETDGTSEAMSGSPSASQNQPNSPVQTASSGSVAQTPASAAGKSAVASQGRQAAGGPVSQSPAPQQTEEPVSSAEVPDPINPAQPARPTSVPSVTEDEATSQQYEQAKADMAKRKRRRVPPQAEKPMDIVFVSAEAAPWSKTGGLGDVVGSLPIALADRGHRVMVVVPRYLNGKEDHKYAAAKKLETRVGLNMGSTGFHEVDFYHQHDNQVDWVFVDHPVYQRAGNPYADEHGAFGDNVFRYSLLSMAACEAPLQLNIGGFRTGEAPGYPYGQRCLFLANDWHAALVPAYLAGKYRRHGTFQDARCILAIHNMAHQGVEPAHTFASLGLPDDWFDTLGWEFPSWSATPGPAFNILKGGILAADRVLTVSEGYAWEMTTAEGGWGLDGILKNKQHVLNGVVNGIDMLEWDPSADEHTAASYSIDDLSGKAKCKASLQKELGLKVDPKVPLLGYIGRLDWQKGPDCALDAVQGLAQRGCQTIMLGSGVPEYEQRMRQSEQSFPDSFRGWVGFSIPVAHRIIAGCDIILMPSRFEPCGLNQLFAMRYGTIPVAHATGGLRDTIDDVNPFASDTEPSGTGWTFTPPDAPTMLGAVDTALDCFHNRKDVWERVMQAGMAKDVSWERSAEQYEQIFNWAFIDNPIRYH</sequence>
<keyword evidence="11" id="KW-0750">Starch biosynthesis</keyword>
<feature type="compositionally biased region" description="Low complexity" evidence="14">
    <location>
        <begin position="94"/>
        <end position="109"/>
    </location>
</feature>
<dbReference type="PANTHER" id="PTHR45825:SF11">
    <property type="entry name" value="ALPHA AMYLASE DOMAIN-CONTAINING PROTEIN"/>
    <property type="match status" value="1"/>
</dbReference>
<evidence type="ECO:0000256" key="9">
    <source>
        <dbReference type="ARBA" id="ARBA00022676"/>
    </source>
</evidence>
<evidence type="ECO:0000256" key="11">
    <source>
        <dbReference type="ARBA" id="ARBA00022922"/>
    </source>
</evidence>
<evidence type="ECO:0000313" key="17">
    <source>
        <dbReference type="Proteomes" id="UP001438707"/>
    </source>
</evidence>
<dbReference type="EMBL" id="JALJOS010000002">
    <property type="protein sequence ID" value="KAK9842752.1"/>
    <property type="molecule type" value="Genomic_DNA"/>
</dbReference>
<evidence type="ECO:0000256" key="14">
    <source>
        <dbReference type="SAM" id="MobiDB-lite"/>
    </source>
</evidence>
<dbReference type="EC" id="2.4.1.21" evidence="6"/>
<dbReference type="Gene3D" id="3.40.50.2000">
    <property type="entry name" value="Glycogen Phosphorylase B"/>
    <property type="match status" value="2"/>
</dbReference>
<dbReference type="NCBIfam" id="TIGR02095">
    <property type="entry name" value="glgA"/>
    <property type="match status" value="1"/>
</dbReference>
<comment type="subcellular location">
    <subcellularLocation>
        <location evidence="3">Plastid</location>
        <location evidence="3">Amyloplast</location>
    </subcellularLocation>
    <subcellularLocation>
        <location evidence="2">Plastid</location>
        <location evidence="2">Chloroplast</location>
    </subcellularLocation>
</comment>
<dbReference type="Proteomes" id="UP001438707">
    <property type="component" value="Unassembled WGS sequence"/>
</dbReference>
<evidence type="ECO:0000256" key="1">
    <source>
        <dbReference type="ARBA" id="ARBA00001478"/>
    </source>
</evidence>
<evidence type="ECO:0000256" key="3">
    <source>
        <dbReference type="ARBA" id="ARBA00004602"/>
    </source>
</evidence>
<dbReference type="GO" id="GO:0010021">
    <property type="term" value="P:amylopectin biosynthetic process"/>
    <property type="evidence" value="ECO:0007669"/>
    <property type="project" value="UniProtKB-ARBA"/>
</dbReference>
<evidence type="ECO:0000256" key="6">
    <source>
        <dbReference type="ARBA" id="ARBA00012588"/>
    </source>
</evidence>
<dbReference type="GO" id="GO:0009501">
    <property type="term" value="C:amyloplast"/>
    <property type="evidence" value="ECO:0007669"/>
    <property type="project" value="UniProtKB-SubCell"/>
</dbReference>
<evidence type="ECO:0000256" key="5">
    <source>
        <dbReference type="ARBA" id="ARBA00010281"/>
    </source>
</evidence>
<dbReference type="PANTHER" id="PTHR45825">
    <property type="entry name" value="GRANULE-BOUND STARCH SYNTHASE 1, CHLOROPLASTIC/AMYLOPLASTIC"/>
    <property type="match status" value="1"/>
</dbReference>
<dbReference type="InterPro" id="IPR011835">
    <property type="entry name" value="GS/SS"/>
</dbReference>
<keyword evidence="13" id="KW-0035">Amyloplast</keyword>
<comment type="similarity">
    <text evidence="5">Belongs to the glycosyltransferase 1 family. Bacterial/plant glycogen synthase subfamily.</text>
</comment>
<dbReference type="HAMAP" id="MF_00484">
    <property type="entry name" value="Glycogen_synth"/>
    <property type="match status" value="1"/>
</dbReference>
<dbReference type="GO" id="GO:0009011">
    <property type="term" value="F:alpha-1,4-glucan glucosyltransferase (ADP-glucose donor) activity"/>
    <property type="evidence" value="ECO:0007669"/>
    <property type="project" value="UniProtKB-EC"/>
</dbReference>
<dbReference type="GO" id="GO:0004373">
    <property type="term" value="F:alpha-1,4-glucan glucosyltransferase (UDP-glucose donor) activity"/>
    <property type="evidence" value="ECO:0007669"/>
    <property type="project" value="InterPro"/>
</dbReference>
<evidence type="ECO:0000259" key="15">
    <source>
        <dbReference type="Pfam" id="PF08323"/>
    </source>
</evidence>
<organism evidence="16 17">
    <name type="scientific">Apatococcus lobatus</name>
    <dbReference type="NCBI Taxonomy" id="904363"/>
    <lineage>
        <taxon>Eukaryota</taxon>
        <taxon>Viridiplantae</taxon>
        <taxon>Chlorophyta</taxon>
        <taxon>core chlorophytes</taxon>
        <taxon>Trebouxiophyceae</taxon>
        <taxon>Chlorellales</taxon>
        <taxon>Chlorellaceae</taxon>
        <taxon>Apatococcus</taxon>
    </lineage>
</organism>
<feature type="domain" description="Starch synthase catalytic" evidence="15">
    <location>
        <begin position="212"/>
        <end position="473"/>
    </location>
</feature>
<feature type="region of interest" description="Disordered" evidence="14">
    <location>
        <begin position="1"/>
        <end position="205"/>
    </location>
</feature>
<evidence type="ECO:0000256" key="12">
    <source>
        <dbReference type="ARBA" id="ARBA00022946"/>
    </source>
</evidence>
<comment type="caution">
    <text evidence="16">The sequence shown here is derived from an EMBL/GenBank/DDBJ whole genome shotgun (WGS) entry which is preliminary data.</text>
</comment>
<keyword evidence="10" id="KW-0808">Transferase</keyword>
<evidence type="ECO:0000256" key="7">
    <source>
        <dbReference type="ARBA" id="ARBA00022528"/>
    </source>
</evidence>
<keyword evidence="12" id="KW-0809">Transit peptide</keyword>
<evidence type="ECO:0000256" key="13">
    <source>
        <dbReference type="ARBA" id="ARBA00023234"/>
    </source>
</evidence>
<feature type="compositionally biased region" description="Polar residues" evidence="14">
    <location>
        <begin position="76"/>
        <end position="93"/>
    </location>
</feature>
<dbReference type="SUPFAM" id="SSF53756">
    <property type="entry name" value="UDP-Glycosyltransferase/glycogen phosphorylase"/>
    <property type="match status" value="1"/>
</dbReference>
<name>A0AAW1SAA7_9CHLO</name>
<feature type="compositionally biased region" description="Polar residues" evidence="14">
    <location>
        <begin position="20"/>
        <end position="36"/>
    </location>
</feature>
<dbReference type="FunFam" id="3.40.50.2000:FF:000048">
    <property type="entry name" value="Starch synthase, chloroplastic/amyloplastic"/>
    <property type="match status" value="1"/>
</dbReference>
<evidence type="ECO:0000256" key="4">
    <source>
        <dbReference type="ARBA" id="ARBA00004727"/>
    </source>
</evidence>
<comment type="catalytic activity">
    <reaction evidence="1">
        <text>[(1-&gt;4)-alpha-D-glucosyl](n) + ADP-alpha-D-glucose = [(1-&gt;4)-alpha-D-glucosyl](n+1) + ADP + H(+)</text>
        <dbReference type="Rhea" id="RHEA:18189"/>
        <dbReference type="Rhea" id="RHEA-COMP:9584"/>
        <dbReference type="Rhea" id="RHEA-COMP:9587"/>
        <dbReference type="ChEBI" id="CHEBI:15378"/>
        <dbReference type="ChEBI" id="CHEBI:15444"/>
        <dbReference type="ChEBI" id="CHEBI:57498"/>
        <dbReference type="ChEBI" id="CHEBI:456216"/>
        <dbReference type="EC" id="2.4.1.21"/>
    </reaction>
</comment>
<feature type="compositionally biased region" description="Polar residues" evidence="14">
    <location>
        <begin position="110"/>
        <end position="121"/>
    </location>
</feature>
<accession>A0AAW1SAA7</accession>
<dbReference type="CDD" id="cd03791">
    <property type="entry name" value="GT5_Glycogen_synthase_DULL1-like"/>
    <property type="match status" value="1"/>
</dbReference>
<keyword evidence="8" id="KW-0934">Plastid</keyword>
<reference evidence="16 17" key="1">
    <citation type="journal article" date="2024" name="Nat. Commun.">
        <title>Phylogenomics reveals the evolutionary origins of lichenization in chlorophyte algae.</title>
        <authorList>
            <person name="Puginier C."/>
            <person name="Libourel C."/>
            <person name="Otte J."/>
            <person name="Skaloud P."/>
            <person name="Haon M."/>
            <person name="Grisel S."/>
            <person name="Petersen M."/>
            <person name="Berrin J.G."/>
            <person name="Delaux P.M."/>
            <person name="Dal Grande F."/>
            <person name="Keller J."/>
        </authorList>
    </citation>
    <scope>NUCLEOTIDE SEQUENCE [LARGE SCALE GENOMIC DNA]</scope>
    <source>
        <strain evidence="16 17">SAG 2145</strain>
    </source>
</reference>
<keyword evidence="9" id="KW-0328">Glycosyltransferase</keyword>
<dbReference type="GO" id="GO:0009507">
    <property type="term" value="C:chloroplast"/>
    <property type="evidence" value="ECO:0007669"/>
    <property type="project" value="UniProtKB-SubCell"/>
</dbReference>
<dbReference type="GO" id="GO:0019252">
    <property type="term" value="P:starch biosynthetic process"/>
    <property type="evidence" value="ECO:0007669"/>
    <property type="project" value="UniProtKB-KW"/>
</dbReference>